<accession>A0A9D2SWF3</accession>
<dbReference type="PANTHER" id="PTHR42999:SF1">
    <property type="entry name" value="PENTAPEPTIDE REPEAT-CONTAINING PROTEIN"/>
    <property type="match status" value="1"/>
</dbReference>
<dbReference type="Gene3D" id="2.160.20.80">
    <property type="entry name" value="E3 ubiquitin-protein ligase SopA"/>
    <property type="match status" value="1"/>
</dbReference>
<evidence type="ECO:0000313" key="2">
    <source>
        <dbReference type="Proteomes" id="UP000823896"/>
    </source>
</evidence>
<sequence length="213" mass="23799">MKTLKKTSDLPQAPRCHIHEKAAAFESAQNEHGLLLDLLFNAMHAPAQPLRADSCRFERCVFAHAHGTSEFLDCVFDHCDFSGADLSETHFCRCQFSHCRMSGTDLIQSTLRDVTFEDCAMDYAGFGGSRFDRCRFHSCSLKESGFSNCTHKSLQFLSCRLDRSEFASTSLSSLHFESDEISGIIVSPELLRGLSVRADQALELSRLLGLHIV</sequence>
<dbReference type="AlphaFoldDB" id="A0A9D2SWF3"/>
<evidence type="ECO:0000313" key="1">
    <source>
        <dbReference type="EMBL" id="HJC36646.1"/>
    </source>
</evidence>
<proteinExistence type="predicted"/>
<gene>
    <name evidence="1" type="ORF">H9702_05890</name>
</gene>
<dbReference type="SUPFAM" id="SSF141571">
    <property type="entry name" value="Pentapeptide repeat-like"/>
    <property type="match status" value="1"/>
</dbReference>
<dbReference type="Pfam" id="PF13599">
    <property type="entry name" value="Pentapeptide_4"/>
    <property type="match status" value="1"/>
</dbReference>
<dbReference type="EMBL" id="DWWM01000037">
    <property type="protein sequence ID" value="HJC36646.1"/>
    <property type="molecule type" value="Genomic_DNA"/>
</dbReference>
<reference evidence="1" key="2">
    <citation type="submission" date="2021-04" db="EMBL/GenBank/DDBJ databases">
        <authorList>
            <person name="Gilroy R."/>
        </authorList>
    </citation>
    <scope>NUCLEOTIDE SEQUENCE</scope>
    <source>
        <strain evidence="1">CHK187-11901</strain>
    </source>
</reference>
<protein>
    <submittedName>
        <fullName evidence="1">Pentapeptide repeat-containing protein</fullName>
    </submittedName>
</protein>
<reference evidence="1" key="1">
    <citation type="journal article" date="2021" name="PeerJ">
        <title>Extensive microbial diversity within the chicken gut microbiome revealed by metagenomics and culture.</title>
        <authorList>
            <person name="Gilroy R."/>
            <person name="Ravi A."/>
            <person name="Getino M."/>
            <person name="Pursley I."/>
            <person name="Horton D.L."/>
            <person name="Alikhan N.F."/>
            <person name="Baker D."/>
            <person name="Gharbi K."/>
            <person name="Hall N."/>
            <person name="Watson M."/>
            <person name="Adriaenssens E.M."/>
            <person name="Foster-Nyarko E."/>
            <person name="Jarju S."/>
            <person name="Secka A."/>
            <person name="Antonio M."/>
            <person name="Oren A."/>
            <person name="Chaudhuri R.R."/>
            <person name="La Ragione R."/>
            <person name="Hildebrand F."/>
            <person name="Pallen M.J."/>
        </authorList>
    </citation>
    <scope>NUCLEOTIDE SEQUENCE</scope>
    <source>
        <strain evidence="1">CHK187-11901</strain>
    </source>
</reference>
<name>A0A9D2SWF3_9FIRM</name>
<comment type="caution">
    <text evidence="1">The sequence shown here is derived from an EMBL/GenBank/DDBJ whole genome shotgun (WGS) entry which is preliminary data.</text>
</comment>
<dbReference type="InterPro" id="IPR052949">
    <property type="entry name" value="PA_immunity-related"/>
</dbReference>
<dbReference type="Proteomes" id="UP000823896">
    <property type="component" value="Unassembled WGS sequence"/>
</dbReference>
<dbReference type="InterPro" id="IPR001646">
    <property type="entry name" value="5peptide_repeat"/>
</dbReference>
<organism evidence="1 2">
    <name type="scientific">Candidatus Merdibacter merdavium</name>
    <dbReference type="NCBI Taxonomy" id="2838692"/>
    <lineage>
        <taxon>Bacteria</taxon>
        <taxon>Bacillati</taxon>
        <taxon>Bacillota</taxon>
        <taxon>Erysipelotrichia</taxon>
        <taxon>Erysipelotrichales</taxon>
        <taxon>Erysipelotrichaceae</taxon>
        <taxon>Merdibacter</taxon>
    </lineage>
</organism>
<dbReference type="PANTHER" id="PTHR42999">
    <property type="entry name" value="ANTIBIOTIC RESISTANCE PROTEIN MCBG"/>
    <property type="match status" value="1"/>
</dbReference>